<comment type="caution">
    <text evidence="11">The sequence shown here is derived from an EMBL/GenBank/DDBJ whole genome shotgun (WGS) entry which is preliminary data.</text>
</comment>
<dbReference type="InterPro" id="IPR044298">
    <property type="entry name" value="MIG/MutY"/>
</dbReference>
<dbReference type="GO" id="GO:0034039">
    <property type="term" value="F:8-oxo-7,8-dihydroguanine DNA N-glycosylase activity"/>
    <property type="evidence" value="ECO:0007669"/>
    <property type="project" value="TreeGrafter"/>
</dbReference>
<keyword evidence="9" id="KW-0326">Glycosidase</keyword>
<feature type="domain" description="HhH-GPD" evidence="10">
    <location>
        <begin position="43"/>
        <end position="191"/>
    </location>
</feature>
<keyword evidence="3" id="KW-0479">Metal-binding</keyword>
<accession>A0A1F7J3H7</accession>
<dbReference type="Pfam" id="PF00730">
    <property type="entry name" value="HhH-GPD"/>
    <property type="match status" value="1"/>
</dbReference>
<dbReference type="Gene3D" id="1.10.1670.10">
    <property type="entry name" value="Helix-hairpin-Helix base-excision DNA repair enzymes (C-terminal)"/>
    <property type="match status" value="1"/>
</dbReference>
<evidence type="ECO:0000256" key="7">
    <source>
        <dbReference type="ARBA" id="ARBA00023014"/>
    </source>
</evidence>
<comment type="cofactor">
    <cofactor evidence="1">
        <name>[4Fe-4S] cluster</name>
        <dbReference type="ChEBI" id="CHEBI:49883"/>
    </cofactor>
</comment>
<dbReference type="GO" id="GO:0035485">
    <property type="term" value="F:adenine/guanine mispair binding"/>
    <property type="evidence" value="ECO:0007669"/>
    <property type="project" value="TreeGrafter"/>
</dbReference>
<evidence type="ECO:0000313" key="11">
    <source>
        <dbReference type="EMBL" id="OGK50158.1"/>
    </source>
</evidence>
<dbReference type="GO" id="GO:0051536">
    <property type="term" value="F:iron-sulfur cluster binding"/>
    <property type="evidence" value="ECO:0007669"/>
    <property type="project" value="UniProtKB-KW"/>
</dbReference>
<evidence type="ECO:0000256" key="6">
    <source>
        <dbReference type="ARBA" id="ARBA00023004"/>
    </source>
</evidence>
<dbReference type="AlphaFoldDB" id="A0A1F7J3H7"/>
<dbReference type="GO" id="GO:0032357">
    <property type="term" value="F:oxidized purine DNA binding"/>
    <property type="evidence" value="ECO:0007669"/>
    <property type="project" value="TreeGrafter"/>
</dbReference>
<dbReference type="GO" id="GO:0006284">
    <property type="term" value="P:base-excision repair"/>
    <property type="evidence" value="ECO:0007669"/>
    <property type="project" value="InterPro"/>
</dbReference>
<dbReference type="PANTHER" id="PTHR42944:SF1">
    <property type="entry name" value="ADENINE DNA GLYCOSYLASE"/>
    <property type="match status" value="1"/>
</dbReference>
<dbReference type="GO" id="GO:0006298">
    <property type="term" value="P:mismatch repair"/>
    <property type="evidence" value="ECO:0007669"/>
    <property type="project" value="TreeGrafter"/>
</dbReference>
<dbReference type="InterPro" id="IPR023170">
    <property type="entry name" value="HhH_base_excis_C"/>
</dbReference>
<sequence>MGISKQKLSDFKKTIWDYYKKNKRDLPWRGTTDPYKIVVSEVMLQQTQVARVVQKYAEFIKVFPTFNSLAVASKEEVLRLWQGMGYNRRALYLKALSTIVIDDHKGRLPNEPNILMKLPAIGSATAGSIAAFAFNKPTVFLETNIRRVFLHFFFQGKKQVSDKDILPLVEKTLDKGRAREWYWALMDYGTLLVKTVQNPNRNSKHYVRQSPFSGSDREIRGAILKLVLSKGRVHRKDLSDSLSYENKKITFILNVLVKEGFLVKNSQIYTVQ</sequence>
<evidence type="ECO:0000256" key="2">
    <source>
        <dbReference type="ARBA" id="ARBA00008343"/>
    </source>
</evidence>
<evidence type="ECO:0000313" key="12">
    <source>
        <dbReference type="Proteomes" id="UP000178558"/>
    </source>
</evidence>
<dbReference type="InterPro" id="IPR003265">
    <property type="entry name" value="HhH-GPD_domain"/>
</dbReference>
<keyword evidence="6" id="KW-0408">Iron</keyword>
<dbReference type="GO" id="GO:0000701">
    <property type="term" value="F:purine-specific mismatch base pair DNA N-glycosylase activity"/>
    <property type="evidence" value="ECO:0007669"/>
    <property type="project" value="TreeGrafter"/>
</dbReference>
<evidence type="ECO:0000256" key="4">
    <source>
        <dbReference type="ARBA" id="ARBA00022763"/>
    </source>
</evidence>
<keyword evidence="5" id="KW-0378">Hydrolase</keyword>
<dbReference type="CDD" id="cd00056">
    <property type="entry name" value="ENDO3c"/>
    <property type="match status" value="1"/>
</dbReference>
<keyword evidence="8" id="KW-0234">DNA repair</keyword>
<proteinExistence type="inferred from homology"/>
<reference evidence="11 12" key="1">
    <citation type="journal article" date="2016" name="Nat. Commun.">
        <title>Thousands of microbial genomes shed light on interconnected biogeochemical processes in an aquifer system.</title>
        <authorList>
            <person name="Anantharaman K."/>
            <person name="Brown C.T."/>
            <person name="Hug L.A."/>
            <person name="Sharon I."/>
            <person name="Castelle C.J."/>
            <person name="Probst A.J."/>
            <person name="Thomas B.C."/>
            <person name="Singh A."/>
            <person name="Wilkins M.J."/>
            <person name="Karaoz U."/>
            <person name="Brodie E.L."/>
            <person name="Williams K.H."/>
            <person name="Hubbard S.S."/>
            <person name="Banfield J.F."/>
        </authorList>
    </citation>
    <scope>NUCLEOTIDE SEQUENCE [LARGE SCALE GENOMIC DNA]</scope>
</reference>
<organism evidence="11 12">
    <name type="scientific">Candidatus Roizmanbacteria bacterium RIFCSPLOWO2_01_FULL_40_42</name>
    <dbReference type="NCBI Taxonomy" id="1802066"/>
    <lineage>
        <taxon>Bacteria</taxon>
        <taxon>Candidatus Roizmaniibacteriota</taxon>
    </lineage>
</organism>
<dbReference type="EMBL" id="MGAQ01000020">
    <property type="protein sequence ID" value="OGK50158.1"/>
    <property type="molecule type" value="Genomic_DNA"/>
</dbReference>
<keyword evidence="4" id="KW-0227">DNA damage</keyword>
<dbReference type="SMART" id="SM00478">
    <property type="entry name" value="ENDO3c"/>
    <property type="match status" value="1"/>
</dbReference>
<keyword evidence="7" id="KW-0411">Iron-sulfur</keyword>
<dbReference type="Proteomes" id="UP000178558">
    <property type="component" value="Unassembled WGS sequence"/>
</dbReference>
<gene>
    <name evidence="11" type="ORF">A3B50_00020</name>
</gene>
<dbReference type="SUPFAM" id="SSF48150">
    <property type="entry name" value="DNA-glycosylase"/>
    <property type="match status" value="1"/>
</dbReference>
<comment type="similarity">
    <text evidence="2">Belongs to the Nth/MutY family.</text>
</comment>
<evidence type="ECO:0000256" key="8">
    <source>
        <dbReference type="ARBA" id="ARBA00023204"/>
    </source>
</evidence>
<evidence type="ECO:0000256" key="5">
    <source>
        <dbReference type="ARBA" id="ARBA00022801"/>
    </source>
</evidence>
<dbReference type="PANTHER" id="PTHR42944">
    <property type="entry name" value="ADENINE DNA GLYCOSYLASE"/>
    <property type="match status" value="1"/>
</dbReference>
<dbReference type="GO" id="GO:0046872">
    <property type="term" value="F:metal ion binding"/>
    <property type="evidence" value="ECO:0007669"/>
    <property type="project" value="UniProtKB-KW"/>
</dbReference>
<evidence type="ECO:0000256" key="1">
    <source>
        <dbReference type="ARBA" id="ARBA00001966"/>
    </source>
</evidence>
<name>A0A1F7J3H7_9BACT</name>
<evidence type="ECO:0000259" key="10">
    <source>
        <dbReference type="SMART" id="SM00478"/>
    </source>
</evidence>
<dbReference type="Gene3D" id="1.10.340.30">
    <property type="entry name" value="Hypothetical protein, domain 2"/>
    <property type="match status" value="1"/>
</dbReference>
<evidence type="ECO:0000256" key="9">
    <source>
        <dbReference type="ARBA" id="ARBA00023295"/>
    </source>
</evidence>
<protein>
    <recommendedName>
        <fullName evidence="10">HhH-GPD domain-containing protein</fullName>
    </recommendedName>
</protein>
<dbReference type="InterPro" id="IPR011257">
    <property type="entry name" value="DNA_glycosylase"/>
</dbReference>
<evidence type="ECO:0000256" key="3">
    <source>
        <dbReference type="ARBA" id="ARBA00022723"/>
    </source>
</evidence>